<protein>
    <recommendedName>
        <fullName evidence="3">Thioredoxin domain-containing protein</fullName>
    </recommendedName>
</protein>
<dbReference type="InterPro" id="IPR036249">
    <property type="entry name" value="Thioredoxin-like_sf"/>
</dbReference>
<evidence type="ECO:0008006" key="3">
    <source>
        <dbReference type="Google" id="ProtNLM"/>
    </source>
</evidence>
<reference evidence="1 2" key="1">
    <citation type="submission" date="2019-02" db="EMBL/GenBank/DDBJ databases">
        <title>Deep-cultivation of Planctomycetes and their phenomic and genomic characterization uncovers novel biology.</title>
        <authorList>
            <person name="Wiegand S."/>
            <person name="Jogler M."/>
            <person name="Boedeker C."/>
            <person name="Pinto D."/>
            <person name="Vollmers J."/>
            <person name="Rivas-Marin E."/>
            <person name="Kohn T."/>
            <person name="Peeters S.H."/>
            <person name="Heuer A."/>
            <person name="Rast P."/>
            <person name="Oberbeckmann S."/>
            <person name="Bunk B."/>
            <person name="Jeske O."/>
            <person name="Meyerdierks A."/>
            <person name="Storesund J.E."/>
            <person name="Kallscheuer N."/>
            <person name="Luecker S."/>
            <person name="Lage O.M."/>
            <person name="Pohl T."/>
            <person name="Merkel B.J."/>
            <person name="Hornburger P."/>
            <person name="Mueller R.-W."/>
            <person name="Bruemmer F."/>
            <person name="Labrenz M."/>
            <person name="Spormann A.M."/>
            <person name="Op den Camp H."/>
            <person name="Overmann J."/>
            <person name="Amann R."/>
            <person name="Jetten M.S.M."/>
            <person name="Mascher T."/>
            <person name="Medema M.H."/>
            <person name="Devos D.P."/>
            <person name="Kaster A.-K."/>
            <person name="Ovreas L."/>
            <person name="Rohde M."/>
            <person name="Galperin M.Y."/>
            <person name="Jogler C."/>
        </authorList>
    </citation>
    <scope>NUCLEOTIDE SEQUENCE [LARGE SCALE GENOMIC DNA]</scope>
    <source>
        <strain evidence="1 2">Pla175</strain>
    </source>
</reference>
<dbReference type="OrthoDB" id="269677at2"/>
<accession>A0A518DJ83</accession>
<proteinExistence type="predicted"/>
<evidence type="ECO:0000313" key="2">
    <source>
        <dbReference type="Proteomes" id="UP000317429"/>
    </source>
</evidence>
<dbReference type="KEGG" id="pnd:Pla175_49350"/>
<dbReference type="RefSeq" id="WP_145291682.1">
    <property type="nucleotide sequence ID" value="NZ_CP036291.1"/>
</dbReference>
<dbReference type="SUPFAM" id="SSF52833">
    <property type="entry name" value="Thioredoxin-like"/>
    <property type="match status" value="1"/>
</dbReference>
<dbReference type="Proteomes" id="UP000317429">
    <property type="component" value="Chromosome"/>
</dbReference>
<dbReference type="AlphaFoldDB" id="A0A518DJ83"/>
<evidence type="ECO:0000313" key="1">
    <source>
        <dbReference type="EMBL" id="QDU91506.1"/>
    </source>
</evidence>
<sequence>MPSSFALVALSALLAASSPSVKWEADYGKALKQTRTEEARPLLVVLDKPSADAGRLDPKLLDGAAASANRLSLLMKYELCHIDVTTEYGQEVAKAFGADAFPFVAVIDKSGKVVLHRQSGTMAGESWDAMLASHQAGERAVAHTVAKPVVSEQTATPASFNATPNYGTPVYQTPGYCPSCQNRGY</sequence>
<gene>
    <name evidence="1" type="ORF">Pla175_49350</name>
</gene>
<organism evidence="1 2">
    <name type="scientific">Pirellulimonas nuda</name>
    <dbReference type="NCBI Taxonomy" id="2528009"/>
    <lineage>
        <taxon>Bacteria</taxon>
        <taxon>Pseudomonadati</taxon>
        <taxon>Planctomycetota</taxon>
        <taxon>Planctomycetia</taxon>
        <taxon>Pirellulales</taxon>
        <taxon>Lacipirellulaceae</taxon>
        <taxon>Pirellulimonas</taxon>
    </lineage>
</organism>
<dbReference type="Gene3D" id="3.40.30.10">
    <property type="entry name" value="Glutaredoxin"/>
    <property type="match status" value="1"/>
</dbReference>
<keyword evidence="2" id="KW-1185">Reference proteome</keyword>
<name>A0A518DJ83_9BACT</name>
<dbReference type="EMBL" id="CP036291">
    <property type="protein sequence ID" value="QDU91506.1"/>
    <property type="molecule type" value="Genomic_DNA"/>
</dbReference>